<feature type="chain" id="PRO_5046527860" evidence="6">
    <location>
        <begin position="24"/>
        <end position="442"/>
    </location>
</feature>
<dbReference type="Gene3D" id="3.40.190.10">
    <property type="entry name" value="Periplasmic binding protein-like II"/>
    <property type="match status" value="2"/>
</dbReference>
<evidence type="ECO:0000256" key="5">
    <source>
        <dbReference type="ARBA" id="ARBA00023288"/>
    </source>
</evidence>
<dbReference type="RefSeq" id="WP_371637013.1">
    <property type="nucleotide sequence ID" value="NZ_CP108062.1"/>
</dbReference>
<gene>
    <name evidence="7" type="ORF">OG814_34905</name>
</gene>
<dbReference type="EMBL" id="CP108188">
    <property type="protein sequence ID" value="WTR74109.1"/>
    <property type="molecule type" value="Genomic_DNA"/>
</dbReference>
<reference evidence="7 8" key="1">
    <citation type="submission" date="2022-10" db="EMBL/GenBank/DDBJ databases">
        <title>The complete genomes of actinobacterial strains from the NBC collection.</title>
        <authorList>
            <person name="Joergensen T.S."/>
            <person name="Alvarez Arevalo M."/>
            <person name="Sterndorff E.B."/>
            <person name="Faurdal D."/>
            <person name="Vuksanovic O."/>
            <person name="Mourched A.-S."/>
            <person name="Charusanti P."/>
            <person name="Shaw S."/>
            <person name="Blin K."/>
            <person name="Weber T."/>
        </authorList>
    </citation>
    <scope>NUCLEOTIDE SEQUENCE [LARGE SCALE GENOMIC DNA]</scope>
    <source>
        <strain evidence="7 8">NBC_00123</strain>
    </source>
</reference>
<keyword evidence="3" id="KW-0472">Membrane</keyword>
<evidence type="ECO:0000256" key="3">
    <source>
        <dbReference type="ARBA" id="ARBA00023136"/>
    </source>
</evidence>
<dbReference type="SUPFAM" id="SSF53850">
    <property type="entry name" value="Periplasmic binding protein-like II"/>
    <property type="match status" value="1"/>
</dbReference>
<evidence type="ECO:0000256" key="2">
    <source>
        <dbReference type="ARBA" id="ARBA00022729"/>
    </source>
</evidence>
<organism evidence="7 8">
    <name type="scientific">Streptomyces zaomyceticus</name>
    <dbReference type="NCBI Taxonomy" id="68286"/>
    <lineage>
        <taxon>Bacteria</taxon>
        <taxon>Bacillati</taxon>
        <taxon>Actinomycetota</taxon>
        <taxon>Actinomycetes</taxon>
        <taxon>Kitasatosporales</taxon>
        <taxon>Streptomycetaceae</taxon>
        <taxon>Streptomyces</taxon>
    </lineage>
</organism>
<name>A0ABZ1LK14_9ACTN</name>
<dbReference type="Pfam" id="PF01547">
    <property type="entry name" value="SBP_bac_1"/>
    <property type="match status" value="1"/>
</dbReference>
<keyword evidence="2 6" id="KW-0732">Signal</keyword>
<dbReference type="InterPro" id="IPR050490">
    <property type="entry name" value="Bact_solute-bd_prot1"/>
</dbReference>
<dbReference type="PANTHER" id="PTHR43649">
    <property type="entry name" value="ARABINOSE-BINDING PROTEIN-RELATED"/>
    <property type="match status" value="1"/>
</dbReference>
<sequence>MGNKKTTVLSGALVAAVTLVLSACGGGGGGATGEVAAPPSDPKGVSGEIKVLTQRTDLVQKGVMKAYAAEFNKIYPKVKVSFDGITDYEGEVKIRMNAKAYGDVLFIPGAVAKNDYPKFFAPLGTTAELSSKYRFSDKAEVDGKVYGIAQFGTANGFVYNKALWKKAGITAWPTTPQEFLAGLKAIKDKTGATPYYTNFKDGWPLVQWTANNGSVGCDANASNKLAGPVSPWKEGGELRAIDGLLYDIAKRGLSEKDPTTTNWETSKTLLAEGRIATMMLGSWSITQMRGAAVDAGLKADDIGFMPFPVQRGGKFCAAVVSDYQQAVSVYSENKPAARAWVDWFTEKSGFSEKEGVVSAVKSAPMPTTLKDFVDNDVTFFDRSEAGTAAVNDIDDAAEIGLNKPDYRQKLIDTARGAAKGSAEDFFADLNKRWDEAAKTAGS</sequence>
<dbReference type="PROSITE" id="PS51257">
    <property type="entry name" value="PROKAR_LIPOPROTEIN"/>
    <property type="match status" value="1"/>
</dbReference>
<evidence type="ECO:0000313" key="7">
    <source>
        <dbReference type="EMBL" id="WTR74109.1"/>
    </source>
</evidence>
<dbReference type="PANTHER" id="PTHR43649:SF33">
    <property type="entry name" value="POLYGALACTURONAN_RHAMNOGALACTURONAN-BINDING PROTEIN YTCQ"/>
    <property type="match status" value="1"/>
</dbReference>
<dbReference type="InterPro" id="IPR006059">
    <property type="entry name" value="SBP"/>
</dbReference>
<accession>A0ABZ1LK14</accession>
<proteinExistence type="predicted"/>
<keyword evidence="5" id="KW-0449">Lipoprotein</keyword>
<keyword evidence="1" id="KW-1003">Cell membrane</keyword>
<keyword evidence="8" id="KW-1185">Reference proteome</keyword>
<protein>
    <submittedName>
        <fullName evidence="7">ABC transporter substrate-binding protein</fullName>
    </submittedName>
</protein>
<evidence type="ECO:0000313" key="8">
    <source>
        <dbReference type="Proteomes" id="UP001622594"/>
    </source>
</evidence>
<dbReference type="Proteomes" id="UP001622594">
    <property type="component" value="Chromosome"/>
</dbReference>
<evidence type="ECO:0000256" key="4">
    <source>
        <dbReference type="ARBA" id="ARBA00023139"/>
    </source>
</evidence>
<evidence type="ECO:0000256" key="6">
    <source>
        <dbReference type="SAM" id="SignalP"/>
    </source>
</evidence>
<feature type="signal peptide" evidence="6">
    <location>
        <begin position="1"/>
        <end position="23"/>
    </location>
</feature>
<evidence type="ECO:0000256" key="1">
    <source>
        <dbReference type="ARBA" id="ARBA00022475"/>
    </source>
</evidence>
<keyword evidence="4" id="KW-0564">Palmitate</keyword>